<proteinExistence type="predicted"/>
<evidence type="ECO:0000313" key="2">
    <source>
        <dbReference type="Proteomes" id="UP000789901"/>
    </source>
</evidence>
<feature type="non-terminal residue" evidence="1">
    <location>
        <position position="91"/>
    </location>
</feature>
<name>A0ABN7XNL8_GIGMA</name>
<keyword evidence="2" id="KW-1185">Reference proteome</keyword>
<organism evidence="1 2">
    <name type="scientific">Gigaspora margarita</name>
    <dbReference type="NCBI Taxonomy" id="4874"/>
    <lineage>
        <taxon>Eukaryota</taxon>
        <taxon>Fungi</taxon>
        <taxon>Fungi incertae sedis</taxon>
        <taxon>Mucoromycota</taxon>
        <taxon>Glomeromycotina</taxon>
        <taxon>Glomeromycetes</taxon>
        <taxon>Diversisporales</taxon>
        <taxon>Gigasporaceae</taxon>
        <taxon>Gigaspora</taxon>
    </lineage>
</organism>
<dbReference type="Proteomes" id="UP000789901">
    <property type="component" value="Unassembled WGS sequence"/>
</dbReference>
<reference evidence="1 2" key="1">
    <citation type="submission" date="2021-06" db="EMBL/GenBank/DDBJ databases">
        <authorList>
            <person name="Kallberg Y."/>
            <person name="Tangrot J."/>
            <person name="Rosling A."/>
        </authorList>
    </citation>
    <scope>NUCLEOTIDE SEQUENCE [LARGE SCALE GENOMIC DNA]</scope>
    <source>
        <strain evidence="1 2">120-4 pot B 10/14</strain>
    </source>
</reference>
<accession>A0ABN7XNL8</accession>
<comment type="caution">
    <text evidence="1">The sequence shown here is derived from an EMBL/GenBank/DDBJ whole genome shotgun (WGS) entry which is preliminary data.</text>
</comment>
<feature type="non-terminal residue" evidence="1">
    <location>
        <position position="1"/>
    </location>
</feature>
<dbReference type="EMBL" id="CAJVQB010156338">
    <property type="protein sequence ID" value="CAG8856110.1"/>
    <property type="molecule type" value="Genomic_DNA"/>
</dbReference>
<evidence type="ECO:0000313" key="1">
    <source>
        <dbReference type="EMBL" id="CAG8856110.1"/>
    </source>
</evidence>
<gene>
    <name evidence="1" type="ORF">GMARGA_LOCUS44931</name>
</gene>
<sequence length="91" mass="10296">RPPELTEGWRKILDSVSVSDRISENNKESLQLIGMKAKGESSPIEKNRLVNTFKDDISATEVALLCNRRKADLEKLIRDTERLASIYPSLP</sequence>
<protein>
    <submittedName>
        <fullName evidence="1">15528_t:CDS:1</fullName>
    </submittedName>
</protein>